<evidence type="ECO:0008006" key="4">
    <source>
        <dbReference type="Google" id="ProtNLM"/>
    </source>
</evidence>
<sequence>MRTEPLQVCGPKLKFAVTPVVIALDAEAAVALNDILKKELPILSSLTKRVGNICLGNLVNIQADWYRTWKKKMKTVLGDCSEVPDLDEVVSIFQRDFPYAHDQLKNIGILNVTLGLPDFGRHRSGSLAMPSDTGGTGFGSDGVIPSPHGNNYPDRDYYSDIQVQTETFASPRSPEISGSSRSAGVLMQSLESANAPRQDSTRTYNSSHQPHEDQGFSHLFHSSLPLPDETEASPRSSSASLREQTRASDGYNILWLAAALFEMNISTVRNEAGYPYLTYQAGEIFDVVAEKGDLWLAKNQDDPTDEVGWIWSKHFAKLADS</sequence>
<gene>
    <name evidence="2" type="ORF">QQX98_006708</name>
</gene>
<accession>A0ABR1GZZ8</accession>
<name>A0ABR1GZZ8_9HYPO</name>
<feature type="compositionally biased region" description="Polar residues" evidence="1">
    <location>
        <begin position="192"/>
        <end position="208"/>
    </location>
</feature>
<dbReference type="SUPFAM" id="SSF103657">
    <property type="entry name" value="BAR/IMD domain-like"/>
    <property type="match status" value="1"/>
</dbReference>
<feature type="region of interest" description="Disordered" evidence="1">
    <location>
        <begin position="192"/>
        <end position="243"/>
    </location>
</feature>
<dbReference type="InterPro" id="IPR051492">
    <property type="entry name" value="Dynamin-Rho_GEF"/>
</dbReference>
<dbReference type="Proteomes" id="UP001498476">
    <property type="component" value="Unassembled WGS sequence"/>
</dbReference>
<proteinExistence type="predicted"/>
<evidence type="ECO:0000256" key="1">
    <source>
        <dbReference type="SAM" id="MobiDB-lite"/>
    </source>
</evidence>
<organism evidence="2 3">
    <name type="scientific">Neonectria punicea</name>
    <dbReference type="NCBI Taxonomy" id="979145"/>
    <lineage>
        <taxon>Eukaryota</taxon>
        <taxon>Fungi</taxon>
        <taxon>Dikarya</taxon>
        <taxon>Ascomycota</taxon>
        <taxon>Pezizomycotina</taxon>
        <taxon>Sordariomycetes</taxon>
        <taxon>Hypocreomycetidae</taxon>
        <taxon>Hypocreales</taxon>
        <taxon>Nectriaceae</taxon>
        <taxon>Neonectria</taxon>
    </lineage>
</organism>
<dbReference type="PANTHER" id="PTHR22834">
    <property type="entry name" value="NUCLEAR FUSION PROTEIN FUS2"/>
    <property type="match status" value="1"/>
</dbReference>
<dbReference type="Gene3D" id="1.20.1270.60">
    <property type="entry name" value="Arfaptin homology (AH) domain/BAR domain"/>
    <property type="match status" value="1"/>
</dbReference>
<dbReference type="EMBL" id="JAZAVJ010000103">
    <property type="protein sequence ID" value="KAK7414430.1"/>
    <property type="molecule type" value="Genomic_DNA"/>
</dbReference>
<evidence type="ECO:0000313" key="3">
    <source>
        <dbReference type="Proteomes" id="UP001498476"/>
    </source>
</evidence>
<evidence type="ECO:0000313" key="2">
    <source>
        <dbReference type="EMBL" id="KAK7414430.1"/>
    </source>
</evidence>
<reference evidence="2 3" key="1">
    <citation type="journal article" date="2025" name="Microbiol. Resour. Announc.">
        <title>Draft genome sequences for Neonectria magnoliae and Neonectria punicea, canker pathogens of Liriodendron tulipifera and Acer saccharum in West Virginia.</title>
        <authorList>
            <person name="Petronek H.M."/>
            <person name="Kasson M.T."/>
            <person name="Metheny A.M."/>
            <person name="Stauder C.M."/>
            <person name="Lovett B."/>
            <person name="Lynch S.C."/>
            <person name="Garnas J.R."/>
            <person name="Kasson L.R."/>
            <person name="Stajich J.E."/>
        </authorList>
    </citation>
    <scope>NUCLEOTIDE SEQUENCE [LARGE SCALE GENOMIC DNA]</scope>
    <source>
        <strain evidence="2 3">NRRL 64653</strain>
    </source>
</reference>
<feature type="region of interest" description="Disordered" evidence="1">
    <location>
        <begin position="125"/>
        <end position="156"/>
    </location>
</feature>
<dbReference type="InterPro" id="IPR027267">
    <property type="entry name" value="AH/BAR_dom_sf"/>
</dbReference>
<protein>
    <recommendedName>
        <fullName evidence="4">SH3 domain-containing protein</fullName>
    </recommendedName>
</protein>
<comment type="caution">
    <text evidence="2">The sequence shown here is derived from an EMBL/GenBank/DDBJ whole genome shotgun (WGS) entry which is preliminary data.</text>
</comment>
<dbReference type="PANTHER" id="PTHR22834:SF20">
    <property type="entry name" value="SH3 DOMAIN-CONTAINING PROTEIN"/>
    <property type="match status" value="1"/>
</dbReference>
<keyword evidence="3" id="KW-1185">Reference proteome</keyword>
<feature type="compositionally biased region" description="Polar residues" evidence="1">
    <location>
        <begin position="233"/>
        <end position="242"/>
    </location>
</feature>